<proteinExistence type="inferred from homology"/>
<gene>
    <name evidence="9" type="ORF">GGQ63_001434</name>
</gene>
<comment type="similarity">
    <text evidence="2 8">Belongs to the 4-toluene sulfonate uptake permease (TSUP) (TC 2.A.102) family.</text>
</comment>
<sequence>MIDDPWFYAAALVAVSLTGLSKGGFGGAIGMLAVPIMALVISPVQAAGIMLPILIVMDAVSLLYYRSTFDRRTLVVMLPASILGIGIGWLMAAHVDDDAVSLLVGVISVAFALNYWFGDRLRREPAQHSTPKGAFWGLVTGFTSFVSHTGGPPFQMYTLPLRLPPQVFVGTSVVFFAITNVVKLVPYFFLGQFDAANLETSAVLFPLAAITTVIGIWIVKKIDQKVFYGISYVTIFLIGLKLVYDGTRALL</sequence>
<feature type="transmembrane region" description="Helical" evidence="8">
    <location>
        <begin position="7"/>
        <end position="40"/>
    </location>
</feature>
<dbReference type="EMBL" id="JACHOO010000003">
    <property type="protein sequence ID" value="MBB5752380.1"/>
    <property type="molecule type" value="Genomic_DNA"/>
</dbReference>
<feature type="transmembrane region" description="Helical" evidence="8">
    <location>
        <begin position="226"/>
        <end position="244"/>
    </location>
</feature>
<dbReference type="PANTHER" id="PTHR30269:SF37">
    <property type="entry name" value="MEMBRANE TRANSPORTER PROTEIN"/>
    <property type="match status" value="1"/>
</dbReference>
<evidence type="ECO:0000256" key="6">
    <source>
        <dbReference type="ARBA" id="ARBA00022989"/>
    </source>
</evidence>
<feature type="transmembrane region" description="Helical" evidence="8">
    <location>
        <begin position="99"/>
        <end position="117"/>
    </location>
</feature>
<feature type="transmembrane region" description="Helical" evidence="8">
    <location>
        <begin position="167"/>
        <end position="189"/>
    </location>
</feature>
<evidence type="ECO:0000256" key="5">
    <source>
        <dbReference type="ARBA" id="ARBA00022692"/>
    </source>
</evidence>
<keyword evidence="10" id="KW-1185">Reference proteome</keyword>
<keyword evidence="6 8" id="KW-1133">Transmembrane helix</keyword>
<dbReference type="Pfam" id="PF01925">
    <property type="entry name" value="TauE"/>
    <property type="match status" value="1"/>
</dbReference>
<name>A0A7W9FKB9_9HYPH</name>
<keyword evidence="5 8" id="KW-0812">Transmembrane</keyword>
<evidence type="ECO:0000256" key="4">
    <source>
        <dbReference type="ARBA" id="ARBA00022475"/>
    </source>
</evidence>
<evidence type="ECO:0000313" key="10">
    <source>
        <dbReference type="Proteomes" id="UP000523821"/>
    </source>
</evidence>
<dbReference type="Proteomes" id="UP000523821">
    <property type="component" value="Unassembled WGS sequence"/>
</dbReference>
<evidence type="ECO:0000313" key="9">
    <source>
        <dbReference type="EMBL" id="MBB5752380.1"/>
    </source>
</evidence>
<evidence type="ECO:0000256" key="2">
    <source>
        <dbReference type="ARBA" id="ARBA00009142"/>
    </source>
</evidence>
<keyword evidence="4 8" id="KW-1003">Cell membrane</keyword>
<reference evidence="9 10" key="1">
    <citation type="submission" date="2020-08" db="EMBL/GenBank/DDBJ databases">
        <title>Genomic Encyclopedia of Type Strains, Phase IV (KMG-IV): sequencing the most valuable type-strain genomes for metagenomic binning, comparative biology and taxonomic classification.</title>
        <authorList>
            <person name="Goeker M."/>
        </authorList>
    </citation>
    <scope>NUCLEOTIDE SEQUENCE [LARGE SCALE GENOMIC DNA]</scope>
    <source>
        <strain evidence="9 10">DSM 16268</strain>
    </source>
</reference>
<dbReference type="InterPro" id="IPR002781">
    <property type="entry name" value="TM_pro_TauE-like"/>
</dbReference>
<keyword evidence="3" id="KW-0813">Transport</keyword>
<keyword evidence="7 8" id="KW-0472">Membrane</keyword>
<evidence type="ECO:0000256" key="8">
    <source>
        <dbReference type="RuleBase" id="RU363041"/>
    </source>
</evidence>
<feature type="transmembrane region" description="Helical" evidence="8">
    <location>
        <begin position="201"/>
        <end position="219"/>
    </location>
</feature>
<accession>A0A7W9FKB9</accession>
<evidence type="ECO:0000256" key="3">
    <source>
        <dbReference type="ARBA" id="ARBA00022448"/>
    </source>
</evidence>
<dbReference type="InterPro" id="IPR052017">
    <property type="entry name" value="TSUP"/>
</dbReference>
<dbReference type="RefSeq" id="WP_183854129.1">
    <property type="nucleotide sequence ID" value="NZ_JACHOO010000003.1"/>
</dbReference>
<comment type="subcellular location">
    <subcellularLocation>
        <location evidence="1 8">Cell membrane</location>
        <topology evidence="1 8">Multi-pass membrane protein</topology>
    </subcellularLocation>
</comment>
<dbReference type="PANTHER" id="PTHR30269">
    <property type="entry name" value="TRANSMEMBRANE PROTEIN YFCA"/>
    <property type="match status" value="1"/>
</dbReference>
<dbReference type="AlphaFoldDB" id="A0A7W9FKB9"/>
<evidence type="ECO:0000256" key="7">
    <source>
        <dbReference type="ARBA" id="ARBA00023136"/>
    </source>
</evidence>
<evidence type="ECO:0000256" key="1">
    <source>
        <dbReference type="ARBA" id="ARBA00004651"/>
    </source>
</evidence>
<organism evidence="9 10">
    <name type="scientific">Prosthecomicrobium pneumaticum</name>
    <dbReference type="NCBI Taxonomy" id="81895"/>
    <lineage>
        <taxon>Bacteria</taxon>
        <taxon>Pseudomonadati</taxon>
        <taxon>Pseudomonadota</taxon>
        <taxon>Alphaproteobacteria</taxon>
        <taxon>Hyphomicrobiales</taxon>
        <taxon>Kaistiaceae</taxon>
        <taxon>Prosthecomicrobium</taxon>
    </lineage>
</organism>
<comment type="caution">
    <text evidence="9">The sequence shown here is derived from an EMBL/GenBank/DDBJ whole genome shotgun (WGS) entry which is preliminary data.</text>
</comment>
<dbReference type="GO" id="GO:0005886">
    <property type="term" value="C:plasma membrane"/>
    <property type="evidence" value="ECO:0007669"/>
    <property type="project" value="UniProtKB-SubCell"/>
</dbReference>
<protein>
    <recommendedName>
        <fullName evidence="8">Probable membrane transporter protein</fullName>
    </recommendedName>
</protein>
<feature type="transmembrane region" description="Helical" evidence="8">
    <location>
        <begin position="74"/>
        <end position="93"/>
    </location>
</feature>
<feature type="transmembrane region" description="Helical" evidence="8">
    <location>
        <begin position="46"/>
        <end position="65"/>
    </location>
</feature>